<reference evidence="2" key="1">
    <citation type="submission" date="2018-01" db="EMBL/GenBank/DDBJ databases">
        <title>An insight into the sialome of Amazonian anophelines.</title>
        <authorList>
            <person name="Ribeiro J.M."/>
            <person name="Scarpassa V."/>
            <person name="Calvo E."/>
        </authorList>
    </citation>
    <scope>NUCLEOTIDE SEQUENCE</scope>
    <source>
        <tissue evidence="2">Salivary glands</tissue>
    </source>
</reference>
<feature type="chain" id="PRO_5014921508" evidence="1">
    <location>
        <begin position="26"/>
        <end position="78"/>
    </location>
</feature>
<protein>
    <submittedName>
        <fullName evidence="2">Putative secreted protein</fullName>
    </submittedName>
</protein>
<name>A0A2M4B305_9DIPT</name>
<evidence type="ECO:0000313" key="2">
    <source>
        <dbReference type="EMBL" id="MBW47407.1"/>
    </source>
</evidence>
<proteinExistence type="predicted"/>
<organism evidence="2">
    <name type="scientific">Anopheles triannulatus</name>
    <dbReference type="NCBI Taxonomy" id="58253"/>
    <lineage>
        <taxon>Eukaryota</taxon>
        <taxon>Metazoa</taxon>
        <taxon>Ecdysozoa</taxon>
        <taxon>Arthropoda</taxon>
        <taxon>Hexapoda</taxon>
        <taxon>Insecta</taxon>
        <taxon>Pterygota</taxon>
        <taxon>Neoptera</taxon>
        <taxon>Endopterygota</taxon>
        <taxon>Diptera</taxon>
        <taxon>Nematocera</taxon>
        <taxon>Culicoidea</taxon>
        <taxon>Culicidae</taxon>
        <taxon>Anophelinae</taxon>
        <taxon>Anopheles</taxon>
    </lineage>
</organism>
<accession>A0A2M4B305</accession>
<keyword evidence="1" id="KW-0732">Signal</keyword>
<sequence>MAPLIFPPSSTSCVCCFFVIRLAPSLLFLLHQRACLPHAHSLTFHHEIHHLSHLSFPHSFVPFFPPTPPPFLRSTKPN</sequence>
<evidence type="ECO:0000256" key="1">
    <source>
        <dbReference type="SAM" id="SignalP"/>
    </source>
</evidence>
<feature type="signal peptide" evidence="1">
    <location>
        <begin position="1"/>
        <end position="25"/>
    </location>
</feature>
<dbReference type="EMBL" id="GGFK01014086">
    <property type="protein sequence ID" value="MBW47407.1"/>
    <property type="molecule type" value="Transcribed_RNA"/>
</dbReference>
<dbReference type="AlphaFoldDB" id="A0A2M4B305"/>